<dbReference type="AlphaFoldDB" id="A0A8S9I552"/>
<proteinExistence type="predicted"/>
<organism evidence="1">
    <name type="scientific">Brassica cretica</name>
    <name type="common">Mustard</name>
    <dbReference type="NCBI Taxonomy" id="69181"/>
    <lineage>
        <taxon>Eukaryota</taxon>
        <taxon>Viridiplantae</taxon>
        <taxon>Streptophyta</taxon>
        <taxon>Embryophyta</taxon>
        <taxon>Tracheophyta</taxon>
        <taxon>Spermatophyta</taxon>
        <taxon>Magnoliopsida</taxon>
        <taxon>eudicotyledons</taxon>
        <taxon>Gunneridae</taxon>
        <taxon>Pentapetalae</taxon>
        <taxon>rosids</taxon>
        <taxon>malvids</taxon>
        <taxon>Brassicales</taxon>
        <taxon>Brassicaceae</taxon>
        <taxon>Brassiceae</taxon>
        <taxon>Brassica</taxon>
    </lineage>
</organism>
<evidence type="ECO:0000313" key="1">
    <source>
        <dbReference type="EMBL" id="KAF2564749.1"/>
    </source>
</evidence>
<protein>
    <submittedName>
        <fullName evidence="1">Uncharacterized protein</fullName>
    </submittedName>
</protein>
<accession>A0A8S9I552</accession>
<dbReference type="EMBL" id="QGKY02001250">
    <property type="protein sequence ID" value="KAF2564749.1"/>
    <property type="molecule type" value="Genomic_DNA"/>
</dbReference>
<gene>
    <name evidence="1" type="ORF">F2Q70_00015652</name>
</gene>
<name>A0A8S9I552_BRACR</name>
<sequence length="304" mass="33898">MENSKVREEEVEEVVNVMKGQDVVHVKAHIQGIAEKQNKGSEESSEEVLAPVMVENVADITEGLDHVLREVEERASLEVTGVAETPISSGQVNSEGEKEREWLDVSPGKAFRSHSRNKELKFGQVAILTNSRFAVLGSEEEGQIRDDEDEAEGLKDDESSCVAGKETVVVLRLSLPRESKMKHKDVVHVKAHIQGIAEKQNKGSEESSEEVLAPVIVENVADITEGLDHVLREVEERASLEVTGVAETPISSGQVNFEGEKEIEWLDVFPGKDFRSPSRNKELKFGQERRQLLFPVRVFLENLR</sequence>
<comment type="caution">
    <text evidence="1">The sequence shown here is derived from an EMBL/GenBank/DDBJ whole genome shotgun (WGS) entry which is preliminary data.</text>
</comment>
<reference evidence="1" key="1">
    <citation type="submission" date="2019-12" db="EMBL/GenBank/DDBJ databases">
        <title>Genome sequencing and annotation of Brassica cretica.</title>
        <authorList>
            <person name="Studholme D.J."/>
            <person name="Sarris P.F."/>
        </authorList>
    </citation>
    <scope>NUCLEOTIDE SEQUENCE</scope>
    <source>
        <strain evidence="1">PFS-102/07</strain>
        <tissue evidence="1">Leaf</tissue>
    </source>
</reference>